<dbReference type="KEGG" id="saci:Sinac_2219"/>
<dbReference type="Proteomes" id="UP000010798">
    <property type="component" value="Chromosome"/>
</dbReference>
<reference evidence="1 2" key="1">
    <citation type="submission" date="2012-02" db="EMBL/GenBank/DDBJ databases">
        <title>Complete sequence of chromosome of Singulisphaera acidiphila DSM 18658.</title>
        <authorList>
            <consortium name="US DOE Joint Genome Institute (JGI-PGF)"/>
            <person name="Lucas S."/>
            <person name="Copeland A."/>
            <person name="Lapidus A."/>
            <person name="Glavina del Rio T."/>
            <person name="Dalin E."/>
            <person name="Tice H."/>
            <person name="Bruce D."/>
            <person name="Goodwin L."/>
            <person name="Pitluck S."/>
            <person name="Peters L."/>
            <person name="Ovchinnikova G."/>
            <person name="Chertkov O."/>
            <person name="Kyrpides N."/>
            <person name="Mavromatis K."/>
            <person name="Ivanova N."/>
            <person name="Brettin T."/>
            <person name="Detter J.C."/>
            <person name="Han C."/>
            <person name="Larimer F."/>
            <person name="Land M."/>
            <person name="Hauser L."/>
            <person name="Markowitz V."/>
            <person name="Cheng J.-F."/>
            <person name="Hugenholtz P."/>
            <person name="Woyke T."/>
            <person name="Wu D."/>
            <person name="Tindall B."/>
            <person name="Pomrenke H."/>
            <person name="Brambilla E."/>
            <person name="Klenk H.-P."/>
            <person name="Eisen J.A."/>
        </authorList>
    </citation>
    <scope>NUCLEOTIDE SEQUENCE [LARGE SCALE GENOMIC DNA]</scope>
    <source>
        <strain evidence="2">ATCC BAA-1392 / DSM 18658 / VKM B-2454 / MOB10</strain>
    </source>
</reference>
<sequence length="147" mass="16468">MDSNPAFSSKFPIFITLPVQWGDQDAFGHVNNTVYFRWFESARIAYFDRIGLSEMMKAAKVGPILASIGCDYRRQIMYPESVIIGAKVTRIGRTSITMEHELFTQSNQALAAEGKSTIVVFDYATNRPHPVPDPIRQAIEAVEGKPL</sequence>
<gene>
    <name evidence="1" type="ordered locus">Sinac_2219</name>
</gene>
<dbReference type="eggNOG" id="COG0824">
    <property type="taxonomic scope" value="Bacteria"/>
</dbReference>
<dbReference type="InterPro" id="IPR029069">
    <property type="entry name" value="HotDog_dom_sf"/>
</dbReference>
<dbReference type="Pfam" id="PF13279">
    <property type="entry name" value="4HBT_2"/>
    <property type="match status" value="1"/>
</dbReference>
<dbReference type="InterPro" id="IPR050563">
    <property type="entry name" value="4-hydroxybenzoyl-CoA_TE"/>
</dbReference>
<accession>L0DBB7</accession>
<dbReference type="PANTHER" id="PTHR31793">
    <property type="entry name" value="4-HYDROXYBENZOYL-COA THIOESTERASE FAMILY MEMBER"/>
    <property type="match status" value="1"/>
</dbReference>
<dbReference type="AlphaFoldDB" id="L0DBB7"/>
<dbReference type="STRING" id="886293.Sinac_2219"/>
<dbReference type="PANTHER" id="PTHR31793:SF39">
    <property type="entry name" value="THIOESTERASE_THIOL ESTER DEHYDRASE-ISOMERASE"/>
    <property type="match status" value="1"/>
</dbReference>
<evidence type="ECO:0000313" key="1">
    <source>
        <dbReference type="EMBL" id="AGA26537.1"/>
    </source>
</evidence>
<evidence type="ECO:0000313" key="2">
    <source>
        <dbReference type="Proteomes" id="UP000010798"/>
    </source>
</evidence>
<dbReference type="OrthoDB" id="9799036at2"/>
<dbReference type="Gene3D" id="3.10.129.10">
    <property type="entry name" value="Hotdog Thioesterase"/>
    <property type="match status" value="1"/>
</dbReference>
<proteinExistence type="predicted"/>
<dbReference type="GO" id="GO:0047617">
    <property type="term" value="F:fatty acyl-CoA hydrolase activity"/>
    <property type="evidence" value="ECO:0007669"/>
    <property type="project" value="TreeGrafter"/>
</dbReference>
<keyword evidence="2" id="KW-1185">Reference proteome</keyword>
<dbReference type="HOGENOM" id="CLU_101141_2_2_0"/>
<organism evidence="1 2">
    <name type="scientific">Singulisphaera acidiphila (strain ATCC BAA-1392 / DSM 18658 / VKM B-2454 / MOB10)</name>
    <dbReference type="NCBI Taxonomy" id="886293"/>
    <lineage>
        <taxon>Bacteria</taxon>
        <taxon>Pseudomonadati</taxon>
        <taxon>Planctomycetota</taxon>
        <taxon>Planctomycetia</taxon>
        <taxon>Isosphaerales</taxon>
        <taxon>Isosphaeraceae</taxon>
        <taxon>Singulisphaera</taxon>
    </lineage>
</organism>
<dbReference type="EMBL" id="CP003364">
    <property type="protein sequence ID" value="AGA26537.1"/>
    <property type="molecule type" value="Genomic_DNA"/>
</dbReference>
<dbReference type="SUPFAM" id="SSF54637">
    <property type="entry name" value="Thioesterase/thiol ester dehydrase-isomerase"/>
    <property type="match status" value="1"/>
</dbReference>
<dbReference type="CDD" id="cd00586">
    <property type="entry name" value="4HBT"/>
    <property type="match status" value="1"/>
</dbReference>
<dbReference type="RefSeq" id="WP_015245693.1">
    <property type="nucleotide sequence ID" value="NC_019892.1"/>
</dbReference>
<protein>
    <submittedName>
        <fullName evidence="1">Putative thioesterase</fullName>
    </submittedName>
</protein>
<name>L0DBB7_SINAD</name>